<gene>
    <name evidence="1" type="ORF">GCM10011609_35020</name>
</gene>
<dbReference type="EMBL" id="BMNC01000004">
    <property type="protein sequence ID" value="GGM94522.1"/>
    <property type="molecule type" value="Genomic_DNA"/>
</dbReference>
<comment type="caution">
    <text evidence="1">The sequence shown here is derived from an EMBL/GenBank/DDBJ whole genome shotgun (WGS) entry which is preliminary data.</text>
</comment>
<reference evidence="2" key="1">
    <citation type="journal article" date="2019" name="Int. J. Syst. Evol. Microbiol.">
        <title>The Global Catalogue of Microorganisms (GCM) 10K type strain sequencing project: providing services to taxonomists for standard genome sequencing and annotation.</title>
        <authorList>
            <consortium name="The Broad Institute Genomics Platform"/>
            <consortium name="The Broad Institute Genome Sequencing Center for Infectious Disease"/>
            <person name="Wu L."/>
            <person name="Ma J."/>
        </authorList>
    </citation>
    <scope>NUCLEOTIDE SEQUENCE [LARGE SCALE GENOMIC DNA]</scope>
    <source>
        <strain evidence="2">CGMCC 4.7319</strain>
    </source>
</reference>
<dbReference type="InterPro" id="IPR051781">
    <property type="entry name" value="Metallo-dep_Hydrolase"/>
</dbReference>
<dbReference type="InterPro" id="IPR011059">
    <property type="entry name" value="Metal-dep_hydrolase_composite"/>
</dbReference>
<dbReference type="Gene3D" id="3.20.20.140">
    <property type="entry name" value="Metal-dependent hydrolases"/>
    <property type="match status" value="1"/>
</dbReference>
<keyword evidence="2" id="KW-1185">Reference proteome</keyword>
<dbReference type="PANTHER" id="PTHR43135:SF3">
    <property type="entry name" value="ALPHA-D-RIBOSE 1-METHYLPHOSPHONATE 5-TRIPHOSPHATE DIPHOSPHATASE"/>
    <property type="match status" value="1"/>
</dbReference>
<name>A0ABQ2HYI6_9PSEU</name>
<dbReference type="PANTHER" id="PTHR43135">
    <property type="entry name" value="ALPHA-D-RIBOSE 1-METHYLPHOSPHONATE 5-TRIPHOSPHATE DIPHOSPHATASE"/>
    <property type="match status" value="1"/>
</dbReference>
<dbReference type="Proteomes" id="UP000597656">
    <property type="component" value="Unassembled WGS sequence"/>
</dbReference>
<evidence type="ECO:0000313" key="2">
    <source>
        <dbReference type="Proteomes" id="UP000597656"/>
    </source>
</evidence>
<sequence length="101" mass="10888">MPGSRRHRTVITRVRVFDGQQVTEPRTVVVEDGIIRADLDTAGARVVDADGSVLLPGLIDSHVHLSDLQALEQFAAHGVTTALDMGTWPPSLVDYCVTTPV</sequence>
<protein>
    <recommendedName>
        <fullName evidence="3">Amidohydrolase family protein</fullName>
    </recommendedName>
</protein>
<dbReference type="SUPFAM" id="SSF51338">
    <property type="entry name" value="Composite domain of metallo-dependent hydrolases"/>
    <property type="match status" value="1"/>
</dbReference>
<organism evidence="1 2">
    <name type="scientific">Lentzea pudingi</name>
    <dbReference type="NCBI Taxonomy" id="1789439"/>
    <lineage>
        <taxon>Bacteria</taxon>
        <taxon>Bacillati</taxon>
        <taxon>Actinomycetota</taxon>
        <taxon>Actinomycetes</taxon>
        <taxon>Pseudonocardiales</taxon>
        <taxon>Pseudonocardiaceae</taxon>
        <taxon>Lentzea</taxon>
    </lineage>
</organism>
<evidence type="ECO:0008006" key="3">
    <source>
        <dbReference type="Google" id="ProtNLM"/>
    </source>
</evidence>
<accession>A0ABQ2HYI6</accession>
<evidence type="ECO:0000313" key="1">
    <source>
        <dbReference type="EMBL" id="GGM94522.1"/>
    </source>
</evidence>
<proteinExistence type="predicted"/>